<dbReference type="Proteomes" id="UP000499080">
    <property type="component" value="Unassembled WGS sequence"/>
</dbReference>
<feature type="region of interest" description="Disordered" evidence="1">
    <location>
        <begin position="1"/>
        <end position="28"/>
    </location>
</feature>
<accession>A0A4Y2VAI6</accession>
<sequence length="116" mass="13284">MATGQKFTNTVNDMSRSEERTGNKGKRMFFPIDEFQKPWPLRSLANTVNDMSRRSRTGTREQEKAAEQVARGTSLLLCRSNSQALILRLRSLPIQSTDYGQDREQWARGMSLSDEL</sequence>
<feature type="compositionally biased region" description="Polar residues" evidence="1">
    <location>
        <begin position="1"/>
        <end position="14"/>
    </location>
</feature>
<reference evidence="2 3" key="1">
    <citation type="journal article" date="2019" name="Sci. Rep.">
        <title>Orb-weaving spider Araneus ventricosus genome elucidates the spidroin gene catalogue.</title>
        <authorList>
            <person name="Kono N."/>
            <person name="Nakamura H."/>
            <person name="Ohtoshi R."/>
            <person name="Moran D.A.P."/>
            <person name="Shinohara A."/>
            <person name="Yoshida Y."/>
            <person name="Fujiwara M."/>
            <person name="Mori M."/>
            <person name="Tomita M."/>
            <person name="Arakawa K."/>
        </authorList>
    </citation>
    <scope>NUCLEOTIDE SEQUENCE [LARGE SCALE GENOMIC DNA]</scope>
</reference>
<protein>
    <submittedName>
        <fullName evidence="2">Uncharacterized protein</fullName>
    </submittedName>
</protein>
<gene>
    <name evidence="2" type="ORF">AVEN_10073_1</name>
</gene>
<evidence type="ECO:0000313" key="2">
    <source>
        <dbReference type="EMBL" id="GBO22315.1"/>
    </source>
</evidence>
<dbReference type="AlphaFoldDB" id="A0A4Y2VAI6"/>
<keyword evidence="3" id="KW-1185">Reference proteome</keyword>
<comment type="caution">
    <text evidence="2">The sequence shown here is derived from an EMBL/GenBank/DDBJ whole genome shotgun (WGS) entry which is preliminary data.</text>
</comment>
<organism evidence="2 3">
    <name type="scientific">Araneus ventricosus</name>
    <name type="common">Orbweaver spider</name>
    <name type="synonym">Epeira ventricosa</name>
    <dbReference type="NCBI Taxonomy" id="182803"/>
    <lineage>
        <taxon>Eukaryota</taxon>
        <taxon>Metazoa</taxon>
        <taxon>Ecdysozoa</taxon>
        <taxon>Arthropoda</taxon>
        <taxon>Chelicerata</taxon>
        <taxon>Arachnida</taxon>
        <taxon>Araneae</taxon>
        <taxon>Araneomorphae</taxon>
        <taxon>Entelegynae</taxon>
        <taxon>Araneoidea</taxon>
        <taxon>Araneidae</taxon>
        <taxon>Araneus</taxon>
    </lineage>
</organism>
<name>A0A4Y2VAI6_ARAVE</name>
<evidence type="ECO:0000256" key="1">
    <source>
        <dbReference type="SAM" id="MobiDB-lite"/>
    </source>
</evidence>
<proteinExistence type="predicted"/>
<dbReference type="EMBL" id="BGPR01045416">
    <property type="protein sequence ID" value="GBO22315.1"/>
    <property type="molecule type" value="Genomic_DNA"/>
</dbReference>
<evidence type="ECO:0000313" key="3">
    <source>
        <dbReference type="Proteomes" id="UP000499080"/>
    </source>
</evidence>